<dbReference type="Proteomes" id="UP001054846">
    <property type="component" value="Chromosome"/>
</dbReference>
<keyword evidence="2" id="KW-1185">Reference proteome</keyword>
<name>A0ABY3PHF4_9CYAN</name>
<reference evidence="1 2" key="1">
    <citation type="journal article" date="2021" name="Genome Biol. Evol.">
        <title>Complete Genome Sequencing of a Novel Gloeobacter Species from a Waterfall Cave in Mexico.</title>
        <authorList>
            <person name="Saw J.H."/>
            <person name="Cardona T."/>
            <person name="Montejano G."/>
        </authorList>
    </citation>
    <scope>NUCLEOTIDE SEQUENCE [LARGE SCALE GENOMIC DNA]</scope>
    <source>
        <strain evidence="1">MG652769</strain>
    </source>
</reference>
<organism evidence="1 2">
    <name type="scientific">Gloeobacter morelensis MG652769</name>
    <dbReference type="NCBI Taxonomy" id="2781736"/>
    <lineage>
        <taxon>Bacteria</taxon>
        <taxon>Bacillati</taxon>
        <taxon>Cyanobacteriota</taxon>
        <taxon>Cyanophyceae</taxon>
        <taxon>Gloeobacterales</taxon>
        <taxon>Gloeobacteraceae</taxon>
        <taxon>Gloeobacter</taxon>
        <taxon>Gloeobacter morelensis</taxon>
    </lineage>
</organism>
<gene>
    <name evidence="1" type="ORF">ISF26_14235</name>
</gene>
<dbReference type="RefSeq" id="WP_230839972.1">
    <property type="nucleotide sequence ID" value="NZ_CP063845.1"/>
</dbReference>
<accession>A0ABY3PHF4</accession>
<evidence type="ECO:0000313" key="2">
    <source>
        <dbReference type="Proteomes" id="UP001054846"/>
    </source>
</evidence>
<proteinExistence type="predicted"/>
<sequence length="94" mass="10505">MNQREFQKRLKALSDAQEGKFGYPFLSLRAIGEAFGLSVEQLTRHVAEEREAGRVVMNPIDEKTEENLPATLTVLHLNDPDGTVHAYVSLALKP</sequence>
<protein>
    <submittedName>
        <fullName evidence="1">Helix-turn-helix domain-containing protein</fullName>
    </submittedName>
</protein>
<dbReference type="EMBL" id="CP063845">
    <property type="protein sequence ID" value="UFP92973.1"/>
    <property type="molecule type" value="Genomic_DNA"/>
</dbReference>
<evidence type="ECO:0000313" key="1">
    <source>
        <dbReference type="EMBL" id="UFP92973.1"/>
    </source>
</evidence>